<dbReference type="EMBL" id="CP059572">
    <property type="protein sequence ID" value="QXJ22194.1"/>
    <property type="molecule type" value="Genomic_DNA"/>
</dbReference>
<dbReference type="Proteomes" id="UP001049518">
    <property type="component" value="Chromosome"/>
</dbReference>
<evidence type="ECO:0008006" key="3">
    <source>
        <dbReference type="Google" id="ProtNLM"/>
    </source>
</evidence>
<evidence type="ECO:0000313" key="1">
    <source>
        <dbReference type="EMBL" id="QXJ22194.1"/>
    </source>
</evidence>
<keyword evidence="2" id="KW-1185">Reference proteome</keyword>
<dbReference type="Gene3D" id="1.25.40.10">
    <property type="entry name" value="Tetratricopeptide repeat domain"/>
    <property type="match status" value="1"/>
</dbReference>
<dbReference type="InterPro" id="IPR011990">
    <property type="entry name" value="TPR-like_helical_dom_sf"/>
</dbReference>
<organism evidence="1 2">
    <name type="scientific">Actinomadura graeca</name>
    <dbReference type="NCBI Taxonomy" id="2750812"/>
    <lineage>
        <taxon>Bacteria</taxon>
        <taxon>Bacillati</taxon>
        <taxon>Actinomycetota</taxon>
        <taxon>Actinomycetes</taxon>
        <taxon>Streptosporangiales</taxon>
        <taxon>Thermomonosporaceae</taxon>
        <taxon>Actinomadura</taxon>
    </lineage>
</organism>
<dbReference type="SUPFAM" id="SSF48452">
    <property type="entry name" value="TPR-like"/>
    <property type="match status" value="1"/>
</dbReference>
<sequence>MERRKLLQLAAQKRRPRRSTRPLDPETVRRQLALLFDSEPHDLDEWHMVLSDHLHAIRTRSPARARDDLLIDLAPAQRQLRSAAADDETELQRVMAGLAILLANALTRLGDHSNAIIWWRTAYTAADAAGDLDLRLLALGSEAGFGLYGQRPPATVLALTRVAQEITGDRPSIGRAKVETAEAKALSLLGRHDEARQKLHTLSQSDPGSSSEGLIPGYWTGTEIYFAESWVYAHAGDEAAADEARTNVLTTGWQLDYQYATNVRLHEALCTVVNGGIDRGAEQAAEILMELPSAHQSHMITETGRAVLHAVPREQRNRPAVRDLHTAIATQALHTRHAAQKTEPTSFI</sequence>
<protein>
    <recommendedName>
        <fullName evidence="3">XRE family transcriptional regulator</fullName>
    </recommendedName>
</protein>
<reference evidence="1" key="1">
    <citation type="submission" date="2020-07" db="EMBL/GenBank/DDBJ databases">
        <authorList>
            <person name="Tarantini F.S."/>
            <person name="Hong K.W."/>
            <person name="Chan K.G."/>
        </authorList>
    </citation>
    <scope>NUCLEOTIDE SEQUENCE</scope>
    <source>
        <strain evidence="1">32-07</strain>
    </source>
</reference>
<accession>A0ABX8QW35</accession>
<dbReference type="RefSeq" id="WP_231335400.1">
    <property type="nucleotide sequence ID" value="NZ_CP059572.1"/>
</dbReference>
<evidence type="ECO:0000313" key="2">
    <source>
        <dbReference type="Proteomes" id="UP001049518"/>
    </source>
</evidence>
<proteinExistence type="predicted"/>
<gene>
    <name evidence="1" type="ORF">AGRA3207_003156</name>
</gene>
<name>A0ABX8QW35_9ACTN</name>